<dbReference type="EMBL" id="CALNXK010000057">
    <property type="protein sequence ID" value="CAH3136278.1"/>
    <property type="molecule type" value="Genomic_DNA"/>
</dbReference>
<organism evidence="2 3">
    <name type="scientific">Porites lobata</name>
    <dbReference type="NCBI Taxonomy" id="104759"/>
    <lineage>
        <taxon>Eukaryota</taxon>
        <taxon>Metazoa</taxon>
        <taxon>Cnidaria</taxon>
        <taxon>Anthozoa</taxon>
        <taxon>Hexacorallia</taxon>
        <taxon>Scleractinia</taxon>
        <taxon>Fungiina</taxon>
        <taxon>Poritidae</taxon>
        <taxon>Porites</taxon>
    </lineage>
</organism>
<evidence type="ECO:0000313" key="2">
    <source>
        <dbReference type="EMBL" id="CAH3136278.1"/>
    </source>
</evidence>
<dbReference type="SUPFAM" id="SSF51197">
    <property type="entry name" value="Clavaminate synthase-like"/>
    <property type="match status" value="1"/>
</dbReference>
<evidence type="ECO:0008006" key="4">
    <source>
        <dbReference type="Google" id="ProtNLM"/>
    </source>
</evidence>
<dbReference type="Pfam" id="PF05721">
    <property type="entry name" value="PhyH"/>
    <property type="match status" value="1"/>
</dbReference>
<dbReference type="InterPro" id="IPR008775">
    <property type="entry name" value="Phytyl_CoA_dOase-like"/>
</dbReference>
<evidence type="ECO:0000313" key="3">
    <source>
        <dbReference type="Proteomes" id="UP001159405"/>
    </source>
</evidence>
<name>A0ABN8P760_9CNID</name>
<dbReference type="Proteomes" id="UP001159405">
    <property type="component" value="Unassembled WGS sequence"/>
</dbReference>
<dbReference type="Gene3D" id="2.60.120.620">
    <property type="entry name" value="q2cbj1_9rhob like domain"/>
    <property type="match status" value="1"/>
</dbReference>
<gene>
    <name evidence="2" type="ORF">PLOB_00038373</name>
</gene>
<protein>
    <recommendedName>
        <fullName evidence="4">Phytanoyl-CoA dioxygenase</fullName>
    </recommendedName>
</protein>
<dbReference type="PANTHER" id="PTHR20883">
    <property type="entry name" value="PHYTANOYL-COA DIOXYGENASE DOMAIN CONTAINING 1"/>
    <property type="match status" value="1"/>
</dbReference>
<keyword evidence="3" id="KW-1185">Reference proteome</keyword>
<comment type="cofactor">
    <cofactor evidence="1">
        <name>Fe cation</name>
        <dbReference type="ChEBI" id="CHEBI:24875"/>
    </cofactor>
</comment>
<accession>A0ABN8P760</accession>
<sequence length="308" mass="35472">MWRILRVCSSAKTRLFKSLDSRHLVTAHDIETFQTQGVVCLRGAFREWVEKLKKGIATNHANPSNDRGEWIKSEDSQTFYFNDYFNWRRIPEFEEFVRLSPAAEIAGKLMKSEFAVFFHEHVFIKDPGTTRGTPWHQDQPYYPVNGRKNCSLWLPVTPVSKDSCLKYVGGSHKWGKWFIPRKFASSKNYNLIDDSNTNSKQEAFEAIPDIDGEPDKYELFSWDLEPGDCIAFHMLTVHGAKQTSDISGRQVIATRWLGEDATFANRPWETAPSFPLGLKPGDAYYTSDSFPVMWRSGQDSECTDDKTW</sequence>
<evidence type="ECO:0000256" key="1">
    <source>
        <dbReference type="ARBA" id="ARBA00001962"/>
    </source>
</evidence>
<proteinExistence type="predicted"/>
<comment type="caution">
    <text evidence="2">The sequence shown here is derived from an EMBL/GenBank/DDBJ whole genome shotgun (WGS) entry which is preliminary data.</text>
</comment>
<dbReference type="PANTHER" id="PTHR20883:SF49">
    <property type="entry name" value="PHYTANOYL-COA DIOXYGENASE"/>
    <property type="match status" value="1"/>
</dbReference>
<reference evidence="2 3" key="1">
    <citation type="submission" date="2022-05" db="EMBL/GenBank/DDBJ databases">
        <authorList>
            <consortium name="Genoscope - CEA"/>
            <person name="William W."/>
        </authorList>
    </citation>
    <scope>NUCLEOTIDE SEQUENCE [LARGE SCALE GENOMIC DNA]</scope>
</reference>